<evidence type="ECO:0000313" key="3">
    <source>
        <dbReference type="Proteomes" id="UP000095662"/>
    </source>
</evidence>
<dbReference type="OrthoDB" id="1860383at2"/>
<reference evidence="1 3" key="1">
    <citation type="submission" date="2015-09" db="EMBL/GenBank/DDBJ databases">
        <authorList>
            <consortium name="Pathogen Informatics"/>
        </authorList>
    </citation>
    <scope>NUCLEOTIDE SEQUENCE [LARGE SCALE GENOMIC DNA]</scope>
    <source>
        <strain evidence="1 3">2789STDY5834928</strain>
    </source>
</reference>
<dbReference type="InterPro" id="IPR023378">
    <property type="entry name" value="YheA/YmcA-like_dom_sf"/>
</dbReference>
<proteinExistence type="predicted"/>
<dbReference type="Proteomes" id="UP001210809">
    <property type="component" value="Unassembled WGS sequence"/>
</dbReference>
<organism evidence="1 3">
    <name type="scientific">[Eubacterium] siraeum</name>
    <dbReference type="NCBI Taxonomy" id="39492"/>
    <lineage>
        <taxon>Bacteria</taxon>
        <taxon>Bacillati</taxon>
        <taxon>Bacillota</taxon>
        <taxon>Clostridia</taxon>
        <taxon>Eubacteriales</taxon>
        <taxon>Oscillospiraceae</taxon>
        <taxon>Oscillospiraceae incertae sedis</taxon>
    </lineage>
</organism>
<dbReference type="Gene3D" id="1.20.1500.10">
    <property type="entry name" value="YheA/YmcA-like"/>
    <property type="match status" value="1"/>
</dbReference>
<dbReference type="STRING" id="39492.ERS852540_02261"/>
<dbReference type="EMBL" id="CZBY01000023">
    <property type="protein sequence ID" value="CUQ91090.1"/>
    <property type="molecule type" value="Genomic_DNA"/>
</dbReference>
<protein>
    <submittedName>
        <fullName evidence="1">Protein of uncharacterized function (DUF964)</fullName>
    </submittedName>
    <submittedName>
        <fullName evidence="2">YlbF family regulator</fullName>
    </submittedName>
</protein>
<name>A0A175A6V1_9FIRM</name>
<gene>
    <name evidence="1" type="ORF">ERS852540_02261</name>
    <name evidence="2" type="ORF">PNE09_02480</name>
</gene>
<evidence type="ECO:0000313" key="2">
    <source>
        <dbReference type="EMBL" id="MDB8002928.1"/>
    </source>
</evidence>
<accession>A0A175A6V1</accession>
<dbReference type="Proteomes" id="UP000095662">
    <property type="component" value="Unassembled WGS sequence"/>
</dbReference>
<evidence type="ECO:0000313" key="1">
    <source>
        <dbReference type="EMBL" id="CUQ91090.1"/>
    </source>
</evidence>
<dbReference type="Pfam" id="PF06133">
    <property type="entry name" value="Com_YlbF"/>
    <property type="match status" value="1"/>
</dbReference>
<dbReference type="InterPro" id="IPR010368">
    <property type="entry name" value="Com_YlbF"/>
</dbReference>
<sequence>MDAIKAARELGKAIQADERYVRYNEAMKANDADMELQELIGEFNLARQNVALEMSKSKEEQNKEKLDTQNKEMQRLYTLVMQNEHMADFTMAKADMDKLLHEINGIIALCCDGEDPDTCEVQAGGCSGSCSTCGGCH</sequence>
<reference evidence="2" key="2">
    <citation type="submission" date="2023-01" db="EMBL/GenBank/DDBJ databases">
        <title>Human gut microbiome strain richness.</title>
        <authorList>
            <person name="Chen-Liaw A."/>
        </authorList>
    </citation>
    <scope>NUCLEOTIDE SEQUENCE</scope>
    <source>
        <strain evidence="2">1001283st1_G1_1001283B150217_161031</strain>
    </source>
</reference>
<dbReference type="AlphaFoldDB" id="A0A175A6V1"/>
<dbReference type="SUPFAM" id="SSF158622">
    <property type="entry name" value="YheA/YmcA-like"/>
    <property type="match status" value="1"/>
</dbReference>
<dbReference type="EMBL" id="JAQLXW010000002">
    <property type="protein sequence ID" value="MDB8002928.1"/>
    <property type="molecule type" value="Genomic_DNA"/>
</dbReference>